<feature type="transmembrane region" description="Helical" evidence="9">
    <location>
        <begin position="286"/>
        <end position="312"/>
    </location>
</feature>
<evidence type="ECO:0000259" key="10">
    <source>
        <dbReference type="PROSITE" id="PS51012"/>
    </source>
</evidence>
<dbReference type="GO" id="GO:0140359">
    <property type="term" value="F:ABC-type transporter activity"/>
    <property type="evidence" value="ECO:0007669"/>
    <property type="project" value="InterPro"/>
</dbReference>
<sequence>MKQKKKVTIAQGCALVIVIYSILAVCFYFIGGEQLKYTPSQEYKATEKSTTTIGEIRRNMTVMQTFIAQTDEVQRVSLLFATGGKQNPGVALIRILNMANGKVLAQKNVVLSSLANNAYTSIGFDQPVKVNKGETLGLTLNVPNSEEGKTISVWFDAGNTFQGGGAWFLNGVKQQGTLCIIYSGRDKILFGDYYWDLVIGLGILLAIYCINLVVKQKKGKRSFGLNLIATFLKYRFLLHQLVSRDFKTKYKRSVLGVFWSFLNPLLSMTVQYVVFSTLFKSNISNFAVYLLTGIVFFNFFSEATGMGLGSIVGNASLITKVYIPKYIFPVSRVLSSVINLLISIIPLIIVMMITRTPITPALLLLPFSIVCIIAFCIGMSFLLSSAMVFFRDMQFLWNVVSMLWVYATPIFYPESILPQKYIFIFKLNPLYHFIRFARTIILNGVSPEPKAYLFCLIAGFLPLVIGAIVFKRTQNKFILNL</sequence>
<evidence type="ECO:0000313" key="11">
    <source>
        <dbReference type="EMBL" id="KLU64363.1"/>
    </source>
</evidence>
<dbReference type="Proteomes" id="UP000036356">
    <property type="component" value="Unassembled WGS sequence"/>
</dbReference>
<name>A0A0J1FN25_9FIRM</name>
<feature type="domain" description="ABC transmembrane type-2" evidence="10">
    <location>
        <begin position="255"/>
        <end position="473"/>
    </location>
</feature>
<dbReference type="GO" id="GO:0005886">
    <property type="term" value="C:plasma membrane"/>
    <property type="evidence" value="ECO:0007669"/>
    <property type="project" value="UniProtKB-SubCell"/>
</dbReference>
<evidence type="ECO:0000256" key="3">
    <source>
        <dbReference type="ARBA" id="ARBA00022448"/>
    </source>
</evidence>
<dbReference type="GO" id="GO:0015920">
    <property type="term" value="P:lipopolysaccharide transport"/>
    <property type="evidence" value="ECO:0007669"/>
    <property type="project" value="TreeGrafter"/>
</dbReference>
<dbReference type="InterPro" id="IPR013525">
    <property type="entry name" value="ABC2_TM"/>
</dbReference>
<feature type="transmembrane region" description="Helical" evidence="9">
    <location>
        <begin position="451"/>
        <end position="470"/>
    </location>
</feature>
<evidence type="ECO:0000256" key="6">
    <source>
        <dbReference type="ARBA" id="ARBA00022692"/>
    </source>
</evidence>
<keyword evidence="8 9" id="KW-0472">Membrane</keyword>
<dbReference type="PANTHER" id="PTHR30413">
    <property type="entry name" value="INNER MEMBRANE TRANSPORT PERMEASE"/>
    <property type="match status" value="1"/>
</dbReference>
<keyword evidence="4 9" id="KW-1003">Cell membrane</keyword>
<evidence type="ECO:0000256" key="4">
    <source>
        <dbReference type="ARBA" id="ARBA00022475"/>
    </source>
</evidence>
<feature type="transmembrane region" description="Helical" evidence="9">
    <location>
        <begin position="12"/>
        <end position="30"/>
    </location>
</feature>
<comment type="similarity">
    <text evidence="2 9">Belongs to the ABC-2 integral membrane protein family.</text>
</comment>
<dbReference type="RefSeq" id="WP_200903161.1">
    <property type="nucleotide sequence ID" value="NZ_LDZY01000015.1"/>
</dbReference>
<dbReference type="PROSITE" id="PS51012">
    <property type="entry name" value="ABC_TM2"/>
    <property type="match status" value="1"/>
</dbReference>
<feature type="transmembrane region" description="Helical" evidence="9">
    <location>
        <begin position="333"/>
        <end position="354"/>
    </location>
</feature>
<dbReference type="AlphaFoldDB" id="A0A0J1FN25"/>
<comment type="subcellular location">
    <subcellularLocation>
        <location evidence="1">Cell inner membrane</location>
        <topology evidence="1">Multi-pass membrane protein</topology>
    </subcellularLocation>
    <subcellularLocation>
        <location evidence="9">Cell membrane</location>
        <topology evidence="9">Multi-pass membrane protein</topology>
    </subcellularLocation>
</comment>
<evidence type="ECO:0000256" key="9">
    <source>
        <dbReference type="RuleBase" id="RU361157"/>
    </source>
</evidence>
<gene>
    <name evidence="11" type="primary">tagG</name>
    <name evidence="11" type="ORF">DEAC_c37970</name>
</gene>
<comment type="caution">
    <text evidence="11">The sequence shown here is derived from an EMBL/GenBank/DDBJ whole genome shotgun (WGS) entry which is preliminary data.</text>
</comment>
<proteinExistence type="inferred from homology"/>
<dbReference type="STRING" id="476652.DEAC_c37970"/>
<keyword evidence="6 9" id="KW-0812">Transmembrane</keyword>
<feature type="transmembrane region" description="Helical" evidence="9">
    <location>
        <begin position="395"/>
        <end position="412"/>
    </location>
</feature>
<dbReference type="PANTHER" id="PTHR30413:SF8">
    <property type="entry name" value="TRANSPORT PERMEASE PROTEIN"/>
    <property type="match status" value="1"/>
</dbReference>
<dbReference type="Pfam" id="PF01061">
    <property type="entry name" value="ABC2_membrane"/>
    <property type="match status" value="1"/>
</dbReference>
<keyword evidence="3 9" id="KW-0813">Transport</keyword>
<evidence type="ECO:0000256" key="1">
    <source>
        <dbReference type="ARBA" id="ARBA00004429"/>
    </source>
</evidence>
<evidence type="ECO:0000256" key="8">
    <source>
        <dbReference type="ARBA" id="ARBA00023136"/>
    </source>
</evidence>
<dbReference type="EMBL" id="LDZY01000015">
    <property type="protein sequence ID" value="KLU64363.1"/>
    <property type="molecule type" value="Genomic_DNA"/>
</dbReference>
<dbReference type="PATRIC" id="fig|476652.3.peg.4015"/>
<reference evidence="11 12" key="1">
    <citation type="submission" date="2015-06" db="EMBL/GenBank/DDBJ databases">
        <title>Draft genome of the moderately acidophilic sulfate reducer Candidatus Desulfosporosinus acididurans strain M1.</title>
        <authorList>
            <person name="Poehlein A."/>
            <person name="Petzsch P."/>
            <person name="Johnson B.D."/>
            <person name="Schloemann M."/>
            <person name="Daniel R."/>
            <person name="Muehling M."/>
        </authorList>
    </citation>
    <scope>NUCLEOTIDE SEQUENCE [LARGE SCALE GENOMIC DNA]</scope>
    <source>
        <strain evidence="11 12">M1</strain>
    </source>
</reference>
<organism evidence="11 12">
    <name type="scientific">Desulfosporosinus acididurans</name>
    <dbReference type="NCBI Taxonomy" id="476652"/>
    <lineage>
        <taxon>Bacteria</taxon>
        <taxon>Bacillati</taxon>
        <taxon>Bacillota</taxon>
        <taxon>Clostridia</taxon>
        <taxon>Eubacteriales</taxon>
        <taxon>Desulfitobacteriaceae</taxon>
        <taxon>Desulfosporosinus</taxon>
    </lineage>
</organism>
<keyword evidence="7 9" id="KW-1133">Transmembrane helix</keyword>
<protein>
    <recommendedName>
        <fullName evidence="9">Transport permease protein</fullName>
    </recommendedName>
</protein>
<keyword evidence="5" id="KW-0997">Cell inner membrane</keyword>
<evidence type="ECO:0000313" key="12">
    <source>
        <dbReference type="Proteomes" id="UP000036356"/>
    </source>
</evidence>
<dbReference type="InterPro" id="IPR047817">
    <property type="entry name" value="ABC2_TM_bact-type"/>
</dbReference>
<evidence type="ECO:0000256" key="7">
    <source>
        <dbReference type="ARBA" id="ARBA00022989"/>
    </source>
</evidence>
<keyword evidence="12" id="KW-1185">Reference proteome</keyword>
<feature type="transmembrane region" description="Helical" evidence="9">
    <location>
        <begin position="360"/>
        <end position="383"/>
    </location>
</feature>
<accession>A0A0J1FN25</accession>
<evidence type="ECO:0000256" key="2">
    <source>
        <dbReference type="ARBA" id="ARBA00007783"/>
    </source>
</evidence>
<feature type="transmembrane region" description="Helical" evidence="9">
    <location>
        <begin position="193"/>
        <end position="214"/>
    </location>
</feature>
<feature type="transmembrane region" description="Helical" evidence="9">
    <location>
        <begin position="254"/>
        <end position="274"/>
    </location>
</feature>
<evidence type="ECO:0000256" key="5">
    <source>
        <dbReference type="ARBA" id="ARBA00022519"/>
    </source>
</evidence>